<evidence type="ECO:0000256" key="1">
    <source>
        <dbReference type="ARBA" id="ARBA00004173"/>
    </source>
</evidence>
<dbReference type="AlphaFoldDB" id="A0A8C7MBD2"/>
<proteinExistence type="inferred from homology"/>
<evidence type="ECO:0000256" key="11">
    <source>
        <dbReference type="PROSITE-ProRule" id="PRU00023"/>
    </source>
</evidence>
<organism evidence="14 15">
    <name type="scientific">Oncorhynchus kisutch</name>
    <name type="common">Coho salmon</name>
    <name type="synonym">Salmo kisutch</name>
    <dbReference type="NCBI Taxonomy" id="8019"/>
    <lineage>
        <taxon>Eukaryota</taxon>
        <taxon>Metazoa</taxon>
        <taxon>Chordata</taxon>
        <taxon>Craniata</taxon>
        <taxon>Vertebrata</taxon>
        <taxon>Euteleostomi</taxon>
        <taxon>Actinopterygii</taxon>
        <taxon>Neopterygii</taxon>
        <taxon>Teleostei</taxon>
        <taxon>Protacanthopterygii</taxon>
        <taxon>Salmoniformes</taxon>
        <taxon>Salmonidae</taxon>
        <taxon>Salmoninae</taxon>
        <taxon>Oncorhynchus</taxon>
    </lineage>
</organism>
<keyword evidence="8 11" id="KW-0040">ANK repeat</keyword>
<evidence type="ECO:0000256" key="3">
    <source>
        <dbReference type="ARBA" id="ARBA00012918"/>
    </source>
</evidence>
<gene>
    <name evidence="14" type="primary">GLS</name>
    <name evidence="14" type="synonym">glsb</name>
</gene>
<evidence type="ECO:0000256" key="12">
    <source>
        <dbReference type="SAM" id="MobiDB-lite"/>
    </source>
</evidence>
<dbReference type="Gene3D" id="1.10.238.210">
    <property type="match status" value="1"/>
</dbReference>
<dbReference type="SMART" id="SM00248">
    <property type="entry name" value="ANK"/>
    <property type="match status" value="2"/>
</dbReference>
<dbReference type="InterPro" id="IPR012338">
    <property type="entry name" value="Beta-lactam/transpept-like"/>
</dbReference>
<dbReference type="Ensembl" id="ENSOKIT00005044459.1">
    <property type="protein sequence ID" value="ENSOKIP00005042172.1"/>
    <property type="gene ID" value="ENSOKIG00005015328.1"/>
</dbReference>
<dbReference type="InterPro" id="IPR015868">
    <property type="entry name" value="Glutaminase"/>
</dbReference>
<dbReference type="FunFam" id="3.40.710.10:FF:000002">
    <property type="entry name" value="glutaminase kidney isoform, mitochondrial"/>
    <property type="match status" value="1"/>
</dbReference>
<keyword evidence="6" id="KW-0809">Transit peptide</keyword>
<dbReference type="PROSITE" id="PS50088">
    <property type="entry name" value="ANK_REPEAT"/>
    <property type="match status" value="1"/>
</dbReference>
<reference evidence="14" key="1">
    <citation type="submission" date="2025-08" db="UniProtKB">
        <authorList>
            <consortium name="Ensembl"/>
        </authorList>
    </citation>
    <scope>IDENTIFICATION</scope>
</reference>
<keyword evidence="4" id="KW-0677">Repeat</keyword>
<feature type="domain" description="Glutaminase EF-hand" evidence="13">
    <location>
        <begin position="54"/>
        <end position="136"/>
    </location>
</feature>
<evidence type="ECO:0000256" key="4">
    <source>
        <dbReference type="ARBA" id="ARBA00022737"/>
    </source>
</evidence>
<feature type="region of interest" description="Disordered" evidence="12">
    <location>
        <begin position="553"/>
        <end position="574"/>
    </location>
</feature>
<accession>A0A8C7MBD2</accession>
<dbReference type="Gene3D" id="3.40.710.10">
    <property type="entry name" value="DD-peptidase/beta-lactamase superfamily"/>
    <property type="match status" value="1"/>
</dbReference>
<sequence>IGYVLFYELQFYYRSDNHPVLLKVLLKVLLSDILCSCVFLPYRRRKAGILPSLEDLLFYTIAEGQEKIPVHKFLTALKATGLRTGDPRLKECMDTLKVTLKNTSDGVMLDRDLFKKCVQSNIVLLTQAFRKKFVIPDFQSFSSHIDELYESAKNLTEGQVADYIPQLAKFSPDLWAVSLCTVDGQRHTVGDTKVPFCLQSCVKPLKYAIAVHDHGTEYVHRFIGKEPSGLRFNKLFLDEDGELFLRADPAGAQNKTRMTRMGKVMNFLNKMAGNEYVGFSNATFQSERESGDRNFAIGYYLKEKKCFPEGTDMTSILDFYFQLCSIEVTCESASVMAATLANGGFCPITGERVLSPEAVRDTLSLMHSCGMYDFSGQFAFHVGLPAKSGVAGGILLVVPNVMGIMCWSPPLDKLGNSVRGIQFCTDLVSLFNFHNYDNLRHFAKKHDPRREGGDQRVKSVINLLFAAYTGDVSALRRFALSSMDMEQRDYDSRTALHVAAAEGHAEVVRFLLEACKVNPVPRDRWDNTPMEEALHFGHHDVVTILQDYQNKYNPQEAPKKKVKETTENNLDGLL</sequence>
<feature type="compositionally biased region" description="Basic and acidic residues" evidence="12">
    <location>
        <begin position="557"/>
        <end position="566"/>
    </location>
</feature>
<dbReference type="PROSITE" id="PS50297">
    <property type="entry name" value="ANK_REP_REGION"/>
    <property type="match status" value="1"/>
</dbReference>
<comment type="similarity">
    <text evidence="2">Belongs to the glutaminase family.</text>
</comment>
<evidence type="ECO:0000313" key="15">
    <source>
        <dbReference type="Proteomes" id="UP000694557"/>
    </source>
</evidence>
<name>A0A8C7MBD2_ONCKI</name>
<dbReference type="SUPFAM" id="SSF56601">
    <property type="entry name" value="beta-lactamase/transpeptidase-like"/>
    <property type="match status" value="1"/>
</dbReference>
<keyword evidence="5" id="KW-0378">Hydrolase</keyword>
<dbReference type="Pfam" id="PF12796">
    <property type="entry name" value="Ank_2"/>
    <property type="match status" value="1"/>
</dbReference>
<evidence type="ECO:0000256" key="8">
    <source>
        <dbReference type="ARBA" id="ARBA00023043"/>
    </source>
</evidence>
<dbReference type="GO" id="GO:0006537">
    <property type="term" value="P:glutamate biosynthetic process"/>
    <property type="evidence" value="ECO:0007669"/>
    <property type="project" value="TreeGrafter"/>
</dbReference>
<dbReference type="FunFam" id="1.10.238.210:FF:000001">
    <property type="entry name" value="Glutaminase kidney isoform, mitochondrial"/>
    <property type="match status" value="1"/>
</dbReference>
<dbReference type="Pfam" id="PF04960">
    <property type="entry name" value="Glutaminase"/>
    <property type="match status" value="1"/>
</dbReference>
<dbReference type="Gene3D" id="1.25.40.20">
    <property type="entry name" value="Ankyrin repeat-containing domain"/>
    <property type="match status" value="1"/>
</dbReference>
<evidence type="ECO:0000256" key="9">
    <source>
        <dbReference type="ARBA" id="ARBA00023128"/>
    </source>
</evidence>
<feature type="repeat" description="ANK" evidence="11">
    <location>
        <begin position="491"/>
        <end position="513"/>
    </location>
</feature>
<comment type="catalytic activity">
    <reaction evidence="10">
        <text>L-glutamine + H2O = L-glutamate + NH4(+)</text>
        <dbReference type="Rhea" id="RHEA:15889"/>
        <dbReference type="ChEBI" id="CHEBI:15377"/>
        <dbReference type="ChEBI" id="CHEBI:28938"/>
        <dbReference type="ChEBI" id="CHEBI:29985"/>
        <dbReference type="ChEBI" id="CHEBI:58359"/>
        <dbReference type="EC" id="3.5.1.2"/>
    </reaction>
</comment>
<comment type="subcellular location">
    <subcellularLocation>
        <location evidence="1">Mitochondrion</location>
    </subcellularLocation>
</comment>
<evidence type="ECO:0000313" key="14">
    <source>
        <dbReference type="Ensembl" id="ENSOKIP00005042172.1"/>
    </source>
</evidence>
<evidence type="ECO:0000256" key="6">
    <source>
        <dbReference type="ARBA" id="ARBA00022946"/>
    </source>
</evidence>
<evidence type="ECO:0000256" key="7">
    <source>
        <dbReference type="ARBA" id="ARBA00022990"/>
    </source>
</evidence>
<evidence type="ECO:0000259" key="13">
    <source>
        <dbReference type="Pfam" id="PF17959"/>
    </source>
</evidence>
<dbReference type="Proteomes" id="UP000694557">
    <property type="component" value="Unassembled WGS sequence"/>
</dbReference>
<dbReference type="InterPro" id="IPR041541">
    <property type="entry name" value="Glutaminase_EF-hand"/>
</dbReference>
<dbReference type="NCBIfam" id="TIGR03814">
    <property type="entry name" value="Gln_ase"/>
    <property type="match status" value="1"/>
</dbReference>
<dbReference type="InterPro" id="IPR036770">
    <property type="entry name" value="Ankyrin_rpt-contain_sf"/>
</dbReference>
<dbReference type="GO" id="GO:0005739">
    <property type="term" value="C:mitochondrion"/>
    <property type="evidence" value="ECO:0007669"/>
    <property type="project" value="UniProtKB-SubCell"/>
</dbReference>
<dbReference type="EC" id="3.5.1.2" evidence="3"/>
<dbReference type="PANTHER" id="PTHR12544">
    <property type="entry name" value="GLUTAMINASE"/>
    <property type="match status" value="1"/>
</dbReference>
<dbReference type="FunFam" id="1.25.40.20:FF:000019">
    <property type="entry name" value="Glutaminase liver isoform, mitochondrial"/>
    <property type="match status" value="1"/>
</dbReference>
<evidence type="ECO:0000256" key="10">
    <source>
        <dbReference type="ARBA" id="ARBA00049534"/>
    </source>
</evidence>
<evidence type="ECO:0000256" key="2">
    <source>
        <dbReference type="ARBA" id="ARBA00011076"/>
    </source>
</evidence>
<protein>
    <recommendedName>
        <fullName evidence="3">glutaminase</fullName>
        <ecNumber evidence="3">3.5.1.2</ecNumber>
    </recommendedName>
</protein>
<evidence type="ECO:0000256" key="5">
    <source>
        <dbReference type="ARBA" id="ARBA00022801"/>
    </source>
</evidence>
<keyword evidence="9" id="KW-0496">Mitochondrion</keyword>
<dbReference type="GO" id="GO:0006543">
    <property type="term" value="P:L-glutamine catabolic process"/>
    <property type="evidence" value="ECO:0007669"/>
    <property type="project" value="TreeGrafter"/>
</dbReference>
<dbReference type="HAMAP" id="MF_00313">
    <property type="entry name" value="Glutaminase"/>
    <property type="match status" value="1"/>
</dbReference>
<dbReference type="Pfam" id="PF17959">
    <property type="entry name" value="EF-hand_14"/>
    <property type="match status" value="1"/>
</dbReference>
<keyword evidence="7" id="KW-0007">Acetylation</keyword>
<keyword evidence="15" id="KW-1185">Reference proteome</keyword>
<dbReference type="GO" id="GO:0004359">
    <property type="term" value="F:glutaminase activity"/>
    <property type="evidence" value="ECO:0007669"/>
    <property type="project" value="UniProtKB-EC"/>
</dbReference>
<dbReference type="SUPFAM" id="SSF48403">
    <property type="entry name" value="Ankyrin repeat"/>
    <property type="match status" value="1"/>
</dbReference>
<dbReference type="InterPro" id="IPR002110">
    <property type="entry name" value="Ankyrin_rpt"/>
</dbReference>
<dbReference type="PANTHER" id="PTHR12544:SF49">
    <property type="entry name" value="GLUTAMINASE KIDNEY ISOFORM, MITOCHONDRIAL"/>
    <property type="match status" value="1"/>
</dbReference>
<dbReference type="GeneTree" id="ENSGT00390000010463"/>
<reference evidence="14" key="2">
    <citation type="submission" date="2025-09" db="UniProtKB">
        <authorList>
            <consortium name="Ensembl"/>
        </authorList>
    </citation>
    <scope>IDENTIFICATION</scope>
</reference>